<gene>
    <name evidence="2" type="ORF">BCM14_2965</name>
</gene>
<feature type="signal peptide" evidence="1">
    <location>
        <begin position="1"/>
        <end position="23"/>
    </location>
</feature>
<proteinExistence type="predicted"/>
<evidence type="ECO:0000313" key="3">
    <source>
        <dbReference type="Proteomes" id="UP000238308"/>
    </source>
</evidence>
<keyword evidence="1" id="KW-0732">Signal</keyword>
<dbReference type="EMBL" id="PVTV01000018">
    <property type="protein sequence ID" value="PRY96343.1"/>
    <property type="molecule type" value="Genomic_DNA"/>
</dbReference>
<evidence type="ECO:0008006" key="4">
    <source>
        <dbReference type="Google" id="ProtNLM"/>
    </source>
</evidence>
<reference evidence="2 3" key="1">
    <citation type="submission" date="2018-03" db="EMBL/GenBank/DDBJ databases">
        <title>Genomic Encyclopedia of Type Strains, Phase III (KMG-III): the genomes of soil and plant-associated and newly described type strains.</title>
        <authorList>
            <person name="Whitman W."/>
        </authorList>
    </citation>
    <scope>NUCLEOTIDE SEQUENCE [LARGE SCALE GENOMIC DNA]</scope>
    <source>
        <strain evidence="2 3">MWH-P2sevCIIIb</strain>
    </source>
</reference>
<keyword evidence="3" id="KW-1185">Reference proteome</keyword>
<sequence>MLKKYFPHIIAMLCSVHPLGASAHGIAGDRYFPPTISVDDPYAADEVHAVVGKTPKAGANNSSDNASNFLLMGGGIEPFKGFGIAVDGLYRNPNANLAPQTTGFDNLYYTVKKELMINDEHEFAITIGMNGQIGGTGGPGAVNYTTYAPTLFYAKGFGDLPDSLSFLKPLAMTGVLGYQLPTDQAQPKTLNWGFTLQYSFMYLNDHVQKTGWGEPFNHLIPVVEFPLQTCMTGSCSGQITGSVNPGVVWVGPEFNLSVEAVLPINNQSGQGVGALFQIHKFLGN</sequence>
<evidence type="ECO:0000313" key="2">
    <source>
        <dbReference type="EMBL" id="PRY96343.1"/>
    </source>
</evidence>
<evidence type="ECO:0000256" key="1">
    <source>
        <dbReference type="SAM" id="SignalP"/>
    </source>
</evidence>
<comment type="caution">
    <text evidence="2">The sequence shown here is derived from an EMBL/GenBank/DDBJ whole genome shotgun (WGS) entry which is preliminary data.</text>
</comment>
<dbReference type="Proteomes" id="UP000238308">
    <property type="component" value="Unassembled WGS sequence"/>
</dbReference>
<dbReference type="OrthoDB" id="5791911at2"/>
<accession>A0A2T0XBM2</accession>
<protein>
    <recommendedName>
        <fullName evidence="4">Transporter</fullName>
    </recommendedName>
</protein>
<organism evidence="2 3">
    <name type="scientific">Jezberella montanilacus</name>
    <dbReference type="NCBI Taxonomy" id="323426"/>
    <lineage>
        <taxon>Bacteria</taxon>
        <taxon>Pseudomonadati</taxon>
        <taxon>Pseudomonadota</taxon>
        <taxon>Betaproteobacteria</taxon>
        <taxon>Burkholderiales</taxon>
        <taxon>Alcaligenaceae</taxon>
        <taxon>Jezberella</taxon>
    </lineage>
</organism>
<dbReference type="RefSeq" id="WP_106228776.1">
    <property type="nucleotide sequence ID" value="NZ_PVTV01000018.1"/>
</dbReference>
<name>A0A2T0XBM2_9BURK</name>
<dbReference type="AlphaFoldDB" id="A0A2T0XBM2"/>
<feature type="chain" id="PRO_5015499864" description="Transporter" evidence="1">
    <location>
        <begin position="24"/>
        <end position="284"/>
    </location>
</feature>